<evidence type="ECO:0000256" key="1">
    <source>
        <dbReference type="SAM" id="MobiDB-lite"/>
    </source>
</evidence>
<reference evidence="2 3" key="1">
    <citation type="submission" date="2017-03" db="EMBL/GenBank/DDBJ databases">
        <title>Genomes of endolithic fungi from Antarctica.</title>
        <authorList>
            <person name="Coleine C."/>
            <person name="Masonjones S."/>
            <person name="Stajich J.E."/>
        </authorList>
    </citation>
    <scope>NUCLEOTIDE SEQUENCE [LARGE SCALE GENOMIC DNA]</scope>
    <source>
        <strain evidence="2 3">CCFEE 6315</strain>
    </source>
</reference>
<protein>
    <recommendedName>
        <fullName evidence="4">Pal1 cell morphology protein</fullName>
    </recommendedName>
</protein>
<dbReference type="Pfam" id="PF08316">
    <property type="entry name" value="Pal1"/>
    <property type="match status" value="1"/>
</dbReference>
<sequence>MTRTGSASFHPFREAPSSTDGMASSKEAQAYLVDPMVDPEPAEETGLNTHYRSTFGKQPGSTVKPAGISTTPPAATHNSSPRGSLGSNNPFRDDVSSPKHHSPSGSKERFPTYHEHAVGGAESRPRRSGSGTRPPPAYEEGSGSRSASGSVSGNGDAVRPRRGSSLRERYPGDHSHEPLNVIRRDSKKASRSPHLRRQHMPGADMIDRLDPAVGGRAYHHEGPFDAALQGINSADKKHAPIAALETSNAEALKATPAENIKDAVERHQPMDGVAVVPPGEADRFGRTYKYEEGTDMMREPTSTDAGYKRWQGQEYLPEDKMGQSEPSFSLDRAMQAHKVSDNGIELEDRAHIMKDYQAQKKRGSLDTRDPVTIAGGESKYVDAEIANNRDTYKSSQSEVHRSGSLKEGLKRRIGSIKKKRHEGFDLM</sequence>
<feature type="compositionally biased region" description="Low complexity" evidence="1">
    <location>
        <begin position="141"/>
        <end position="155"/>
    </location>
</feature>
<feature type="compositionally biased region" description="Basic residues" evidence="1">
    <location>
        <begin position="189"/>
        <end position="199"/>
    </location>
</feature>
<dbReference type="Proteomes" id="UP000308549">
    <property type="component" value="Unassembled WGS sequence"/>
</dbReference>
<feature type="region of interest" description="Disordered" evidence="1">
    <location>
        <begin position="1"/>
        <end position="209"/>
    </location>
</feature>
<evidence type="ECO:0000313" key="2">
    <source>
        <dbReference type="EMBL" id="TKA28115.1"/>
    </source>
</evidence>
<feature type="compositionally biased region" description="Basic and acidic residues" evidence="1">
    <location>
        <begin position="106"/>
        <end position="117"/>
    </location>
</feature>
<feature type="compositionally biased region" description="Polar residues" evidence="1">
    <location>
        <begin position="46"/>
        <end position="61"/>
    </location>
</feature>
<feature type="compositionally biased region" description="Basic and acidic residues" evidence="1">
    <location>
        <begin position="165"/>
        <end position="188"/>
    </location>
</feature>
<dbReference type="EMBL" id="NAJL01000019">
    <property type="protein sequence ID" value="TKA28115.1"/>
    <property type="molecule type" value="Genomic_DNA"/>
</dbReference>
<evidence type="ECO:0008006" key="4">
    <source>
        <dbReference type="Google" id="ProtNLM"/>
    </source>
</evidence>
<feature type="compositionally biased region" description="Polar residues" evidence="1">
    <location>
        <begin position="68"/>
        <end position="90"/>
    </location>
</feature>
<gene>
    <name evidence="2" type="ORF">B0A50_04086</name>
</gene>
<accession>A0A4U0U1X2</accession>
<dbReference type="GO" id="GO:0005737">
    <property type="term" value="C:cytoplasm"/>
    <property type="evidence" value="ECO:0007669"/>
    <property type="project" value="TreeGrafter"/>
</dbReference>
<dbReference type="InterPro" id="IPR013226">
    <property type="entry name" value="Pal1"/>
</dbReference>
<dbReference type="PANTHER" id="PTHR28307:SF1">
    <property type="entry name" value="PAL1 CELL MORPHOLOGY PROTEIN"/>
    <property type="match status" value="1"/>
</dbReference>
<keyword evidence="3" id="KW-1185">Reference proteome</keyword>
<organism evidence="2 3">
    <name type="scientific">Salinomyces thailandicus</name>
    <dbReference type="NCBI Taxonomy" id="706561"/>
    <lineage>
        <taxon>Eukaryota</taxon>
        <taxon>Fungi</taxon>
        <taxon>Dikarya</taxon>
        <taxon>Ascomycota</taxon>
        <taxon>Pezizomycotina</taxon>
        <taxon>Dothideomycetes</taxon>
        <taxon>Dothideomycetidae</taxon>
        <taxon>Mycosphaerellales</taxon>
        <taxon>Teratosphaeriaceae</taxon>
        <taxon>Salinomyces</taxon>
    </lineage>
</organism>
<dbReference type="AlphaFoldDB" id="A0A4U0U1X2"/>
<name>A0A4U0U1X2_9PEZI</name>
<comment type="caution">
    <text evidence="2">The sequence shown here is derived from an EMBL/GenBank/DDBJ whole genome shotgun (WGS) entry which is preliminary data.</text>
</comment>
<dbReference type="PANTHER" id="PTHR28307">
    <property type="entry name" value="PROTEIN PAL1"/>
    <property type="match status" value="1"/>
</dbReference>
<dbReference type="OrthoDB" id="5389892at2759"/>
<feature type="region of interest" description="Disordered" evidence="1">
    <location>
        <begin position="391"/>
        <end position="414"/>
    </location>
</feature>
<evidence type="ECO:0000313" key="3">
    <source>
        <dbReference type="Proteomes" id="UP000308549"/>
    </source>
</evidence>
<proteinExistence type="predicted"/>